<evidence type="ECO:0000313" key="2">
    <source>
        <dbReference type="EMBL" id="SHF84845.1"/>
    </source>
</evidence>
<feature type="transmembrane region" description="Helical" evidence="1">
    <location>
        <begin position="7"/>
        <end position="27"/>
    </location>
</feature>
<accession>A0A1M5EZY2</accession>
<organism evidence="2 3">
    <name type="scientific">Marinomonas polaris DSM 16579</name>
    <dbReference type="NCBI Taxonomy" id="1122206"/>
    <lineage>
        <taxon>Bacteria</taxon>
        <taxon>Pseudomonadati</taxon>
        <taxon>Pseudomonadota</taxon>
        <taxon>Gammaproteobacteria</taxon>
        <taxon>Oceanospirillales</taxon>
        <taxon>Oceanospirillaceae</taxon>
        <taxon>Marinomonas</taxon>
    </lineage>
</organism>
<dbReference type="EMBL" id="FQVF01000012">
    <property type="protein sequence ID" value="SHF84845.1"/>
    <property type="molecule type" value="Genomic_DNA"/>
</dbReference>
<protein>
    <submittedName>
        <fullName evidence="2">Uncharacterized protein</fullName>
    </submittedName>
</protein>
<keyword evidence="1" id="KW-1133">Transmembrane helix</keyword>
<feature type="transmembrane region" description="Helical" evidence="1">
    <location>
        <begin position="102"/>
        <end position="124"/>
    </location>
</feature>
<proteinExistence type="predicted"/>
<keyword evidence="1" id="KW-0812">Transmembrane</keyword>
<keyword evidence="1" id="KW-0472">Membrane</keyword>
<dbReference type="OrthoDB" id="6106703at2"/>
<keyword evidence="3" id="KW-1185">Reference proteome</keyword>
<name>A0A1M5EZY2_9GAMM</name>
<dbReference type="AlphaFoldDB" id="A0A1M5EZY2"/>
<evidence type="ECO:0000256" key="1">
    <source>
        <dbReference type="SAM" id="Phobius"/>
    </source>
</evidence>
<dbReference type="Proteomes" id="UP000184517">
    <property type="component" value="Unassembled WGS sequence"/>
</dbReference>
<sequence length="134" mass="15625">MGLILGPILIFWIIAAGFSIYMGSTLLNDYQIFQAYMIAIATTISYVLLNLIIRYGNKKELWIFEIPFFFMTNKISLLLFGVSIFFYIWGDDLKNQEYGNELIFILNFTIAFSAVIGTFCNETFMRVRKIKRTH</sequence>
<feature type="transmembrane region" description="Helical" evidence="1">
    <location>
        <begin position="33"/>
        <end position="56"/>
    </location>
</feature>
<feature type="transmembrane region" description="Helical" evidence="1">
    <location>
        <begin position="68"/>
        <end position="90"/>
    </location>
</feature>
<dbReference type="STRING" id="1122206.SAMN02745753_02746"/>
<dbReference type="RefSeq" id="WP_072840258.1">
    <property type="nucleotide sequence ID" value="NZ_FQVF01000012.1"/>
</dbReference>
<gene>
    <name evidence="2" type="ORF">SAMN02745753_02746</name>
</gene>
<evidence type="ECO:0000313" key="3">
    <source>
        <dbReference type="Proteomes" id="UP000184517"/>
    </source>
</evidence>
<reference evidence="3" key="1">
    <citation type="submission" date="2016-11" db="EMBL/GenBank/DDBJ databases">
        <authorList>
            <person name="Varghese N."/>
            <person name="Submissions S."/>
        </authorList>
    </citation>
    <scope>NUCLEOTIDE SEQUENCE [LARGE SCALE GENOMIC DNA]</scope>
    <source>
        <strain evidence="3">DSM 16579</strain>
    </source>
</reference>